<sequence>MSQQFRVVDHVERETAEYLEKTGATLAHDEDITYVLEEIDDGDR</sequence>
<evidence type="ECO:0000313" key="1">
    <source>
        <dbReference type="EMBL" id="MFA1612085.1"/>
    </source>
</evidence>
<proteinExistence type="predicted"/>
<dbReference type="RefSeq" id="WP_372390709.1">
    <property type="nucleotide sequence ID" value="NZ_JBGNYA010000001.1"/>
</dbReference>
<organism evidence="1 2">
    <name type="scientific">Halobellus rubicundus</name>
    <dbReference type="NCBI Taxonomy" id="2996466"/>
    <lineage>
        <taxon>Archaea</taxon>
        <taxon>Methanobacteriati</taxon>
        <taxon>Methanobacteriota</taxon>
        <taxon>Stenosarchaea group</taxon>
        <taxon>Halobacteria</taxon>
        <taxon>Halobacteriales</taxon>
        <taxon>Haloferacaceae</taxon>
        <taxon>Halobellus</taxon>
    </lineage>
</organism>
<dbReference type="AlphaFoldDB" id="A0ABD5MDV4"/>
<dbReference type="EMBL" id="JBGNYA010000001">
    <property type="protein sequence ID" value="MFA1612085.1"/>
    <property type="molecule type" value="Genomic_DNA"/>
</dbReference>
<evidence type="ECO:0000313" key="2">
    <source>
        <dbReference type="Proteomes" id="UP001570511"/>
    </source>
</evidence>
<keyword evidence="2" id="KW-1185">Reference proteome</keyword>
<dbReference type="Proteomes" id="UP001570511">
    <property type="component" value="Unassembled WGS sequence"/>
</dbReference>
<comment type="caution">
    <text evidence="1">The sequence shown here is derived from an EMBL/GenBank/DDBJ whole genome shotgun (WGS) entry which is preliminary data.</text>
</comment>
<reference evidence="1 2" key="1">
    <citation type="submission" date="2024-08" db="EMBL/GenBank/DDBJ databases">
        <title>Halobellus sp. MBLA0158 whole genome sequence.</title>
        <authorList>
            <person name="Hwang C.Y."/>
            <person name="Cho E.-S."/>
            <person name="Seo M.-J."/>
        </authorList>
    </citation>
    <scope>NUCLEOTIDE SEQUENCE [LARGE SCALE GENOMIC DNA]</scope>
    <source>
        <strain evidence="1 2">MBLA0158</strain>
    </source>
</reference>
<name>A0ABD5MDV4_9EURY</name>
<protein>
    <submittedName>
        <fullName evidence="1">Uncharacterized protein</fullName>
    </submittedName>
</protein>
<accession>A0ABD5MDV4</accession>
<gene>
    <name evidence="1" type="ORF">OS889_13865</name>
</gene>